<gene>
    <name evidence="1" type="ORF">LCGC14_2135470</name>
</gene>
<dbReference type="EMBL" id="LAZR01026875">
    <property type="protein sequence ID" value="KKL67384.1"/>
    <property type="molecule type" value="Genomic_DNA"/>
</dbReference>
<organism evidence="1">
    <name type="scientific">marine sediment metagenome</name>
    <dbReference type="NCBI Taxonomy" id="412755"/>
    <lineage>
        <taxon>unclassified sequences</taxon>
        <taxon>metagenomes</taxon>
        <taxon>ecological metagenomes</taxon>
    </lineage>
</organism>
<comment type="caution">
    <text evidence="1">The sequence shown here is derived from an EMBL/GenBank/DDBJ whole genome shotgun (WGS) entry which is preliminary data.</text>
</comment>
<dbReference type="AlphaFoldDB" id="A0A0F9E071"/>
<accession>A0A0F9E071</accession>
<protein>
    <submittedName>
        <fullName evidence="1">Uncharacterized protein</fullName>
    </submittedName>
</protein>
<reference evidence="1" key="1">
    <citation type="journal article" date="2015" name="Nature">
        <title>Complex archaea that bridge the gap between prokaryotes and eukaryotes.</title>
        <authorList>
            <person name="Spang A."/>
            <person name="Saw J.H."/>
            <person name="Jorgensen S.L."/>
            <person name="Zaremba-Niedzwiedzka K."/>
            <person name="Martijn J."/>
            <person name="Lind A.E."/>
            <person name="van Eijk R."/>
            <person name="Schleper C."/>
            <person name="Guy L."/>
            <person name="Ettema T.J."/>
        </authorList>
    </citation>
    <scope>NUCLEOTIDE SEQUENCE</scope>
</reference>
<feature type="non-terminal residue" evidence="1">
    <location>
        <position position="128"/>
    </location>
</feature>
<evidence type="ECO:0000313" key="1">
    <source>
        <dbReference type="EMBL" id="KKL67384.1"/>
    </source>
</evidence>
<name>A0A0F9E071_9ZZZZ</name>
<proteinExistence type="predicted"/>
<sequence>MAELGDIFDKGVEDSKKRIAELEAELAEEHFMHNIAETRLAEADMCMGEAKAQRDKAQKACRVYGGHSAWCRFLSRERGYSKCTCGWKKEKAALSRRRRSMTDEAKEPVCKTCRGRQLYRLLEPTEDE</sequence>